<proteinExistence type="predicted"/>
<name>A0ABX7KBT1_9SPHN</name>
<protein>
    <submittedName>
        <fullName evidence="2">Uncharacterized protein</fullName>
    </submittedName>
</protein>
<evidence type="ECO:0000313" key="2">
    <source>
        <dbReference type="EMBL" id="QSB45273.1"/>
    </source>
</evidence>
<feature type="transmembrane region" description="Helical" evidence="1">
    <location>
        <begin position="48"/>
        <end position="70"/>
    </location>
</feature>
<dbReference type="EMBL" id="CP061510">
    <property type="protein sequence ID" value="QSB45273.1"/>
    <property type="molecule type" value="Genomic_DNA"/>
</dbReference>
<keyword evidence="1" id="KW-0472">Membrane</keyword>
<accession>A0ABX7KBT1</accession>
<gene>
    <name evidence="2" type="ORF">IDJ81_03840</name>
</gene>
<organism evidence="2 3">
    <name type="scientific">Tsuneonella flava</name>
    <dbReference type="NCBI Taxonomy" id="2055955"/>
    <lineage>
        <taxon>Bacteria</taxon>
        <taxon>Pseudomonadati</taxon>
        <taxon>Pseudomonadota</taxon>
        <taxon>Alphaproteobacteria</taxon>
        <taxon>Sphingomonadales</taxon>
        <taxon>Erythrobacteraceae</taxon>
        <taxon>Tsuneonella</taxon>
    </lineage>
</organism>
<keyword evidence="1" id="KW-1133">Transmembrane helix</keyword>
<reference evidence="2 3" key="1">
    <citation type="submission" date="2020-09" db="EMBL/GenBank/DDBJ databases">
        <title>Complete genome sequence of altererythrobacter flavus SS-21NJ, isolated from Dongying oil sludge in Shandong province.</title>
        <authorList>
            <person name="Sun S."/>
            <person name="Zhang Z."/>
        </authorList>
    </citation>
    <scope>NUCLEOTIDE SEQUENCE [LARGE SCALE GENOMIC DNA]</scope>
    <source>
        <strain evidence="2 3">SS-21NJ</strain>
    </source>
</reference>
<feature type="transmembrane region" description="Helical" evidence="1">
    <location>
        <begin position="6"/>
        <end position="27"/>
    </location>
</feature>
<dbReference type="Proteomes" id="UP000663637">
    <property type="component" value="Chromosome"/>
</dbReference>
<sequence length="234" mass="24951">MSFQPTFLAIVAGALLLPGIFAVWAFYRAARTNEIDLPLPGLKSAAGIGQVGAFAVAAHLVFASFLLALAHSECGAWGAAFNPYITSVPDDPSSLLSTIAGALAGLAILSCIALLLGRLAGEVVLSMGTGSMFYGAFADLFVAGEGNSKFIYGYVLTKLENNGSVIGYQGTVTSFIPGEDRFPDKIQLSQASMFTLNVYTGKRREFETKIKSIALHRDEWSNIAFKVFEYRKGA</sequence>
<evidence type="ECO:0000313" key="3">
    <source>
        <dbReference type="Proteomes" id="UP000663637"/>
    </source>
</evidence>
<feature type="transmembrane region" description="Helical" evidence="1">
    <location>
        <begin position="95"/>
        <end position="117"/>
    </location>
</feature>
<keyword evidence="1" id="KW-0812">Transmembrane</keyword>
<evidence type="ECO:0000256" key="1">
    <source>
        <dbReference type="SAM" id="Phobius"/>
    </source>
</evidence>
<dbReference type="RefSeq" id="WP_102154910.1">
    <property type="nucleotide sequence ID" value="NZ_CP061510.1"/>
</dbReference>
<keyword evidence="3" id="KW-1185">Reference proteome</keyword>